<dbReference type="RefSeq" id="WP_256395426.1">
    <property type="nucleotide sequence ID" value="NZ_JANHDJ010000002.1"/>
</dbReference>
<proteinExistence type="predicted"/>
<sequence length="199" mass="22572">MTVRTTYFWALSNQQVEPAADDVVYSVVRYTQDWIDDLVERNIDALAPPSDLLDAYKTVEDAAEEDGHSNPSQIAWESVSFEERYRQYLNTVDNVVEAVAEQAAETTVWLVCWEKDDRYCHRRLLADELLDRLGESSLRLTSTGIGRTCPECGVDAICSTREFERTFRLAAREPDARRVLDSDAEHICSNCFTGFGGSE</sequence>
<name>A0ABD6DAR2_9EURY</name>
<organism evidence="2 3">
    <name type="scientific">Halohasta litorea</name>
    <dbReference type="NCBI Taxonomy" id="869891"/>
    <lineage>
        <taxon>Archaea</taxon>
        <taxon>Methanobacteriati</taxon>
        <taxon>Methanobacteriota</taxon>
        <taxon>Stenosarchaea group</taxon>
        <taxon>Halobacteria</taxon>
        <taxon>Halobacteriales</taxon>
        <taxon>Haloferacaceae</taxon>
        <taxon>Halohasta</taxon>
    </lineage>
</organism>
<evidence type="ECO:0000259" key="1">
    <source>
        <dbReference type="Pfam" id="PF22751"/>
    </source>
</evidence>
<reference evidence="2 3" key="1">
    <citation type="journal article" date="2019" name="Int. J. Syst. Evol. Microbiol.">
        <title>The Global Catalogue of Microorganisms (GCM) 10K type strain sequencing project: providing services to taxonomists for standard genome sequencing and annotation.</title>
        <authorList>
            <consortium name="The Broad Institute Genomics Platform"/>
            <consortium name="The Broad Institute Genome Sequencing Center for Infectious Disease"/>
            <person name="Wu L."/>
            <person name="Ma J."/>
        </authorList>
    </citation>
    <scope>NUCLEOTIDE SEQUENCE [LARGE SCALE GENOMIC DNA]</scope>
    <source>
        <strain evidence="2 3">CGMCC 1.10593</strain>
    </source>
</reference>
<dbReference type="EMBL" id="JBHUDM010000002">
    <property type="protein sequence ID" value="MFD1642203.1"/>
    <property type="molecule type" value="Genomic_DNA"/>
</dbReference>
<protein>
    <submittedName>
        <fullName evidence="2">DUF488 domain-containing protein</fullName>
    </submittedName>
</protein>
<dbReference type="InterPro" id="IPR054495">
    <property type="entry name" value="DUF488-N3a"/>
</dbReference>
<evidence type="ECO:0000313" key="3">
    <source>
        <dbReference type="Proteomes" id="UP001597052"/>
    </source>
</evidence>
<dbReference type="AlphaFoldDB" id="A0ABD6DAR2"/>
<evidence type="ECO:0000313" key="2">
    <source>
        <dbReference type="EMBL" id="MFD1642203.1"/>
    </source>
</evidence>
<comment type="caution">
    <text evidence="2">The sequence shown here is derived from an EMBL/GenBank/DDBJ whole genome shotgun (WGS) entry which is preliminary data.</text>
</comment>
<keyword evidence="3" id="KW-1185">Reference proteome</keyword>
<gene>
    <name evidence="2" type="ORF">ACFSBW_10000</name>
</gene>
<accession>A0ABD6DAR2</accession>
<dbReference type="Proteomes" id="UP001597052">
    <property type="component" value="Unassembled WGS sequence"/>
</dbReference>
<dbReference type="Pfam" id="PF22751">
    <property type="entry name" value="DUF488-N3a"/>
    <property type="match status" value="1"/>
</dbReference>
<feature type="domain" description="DUF488" evidence="1">
    <location>
        <begin position="28"/>
        <end position="131"/>
    </location>
</feature>